<protein>
    <submittedName>
        <fullName evidence="2">Uncharacterized protein</fullName>
    </submittedName>
</protein>
<sequence length="111" mass="12840">MQLISICYMHPRKRNRTFRCLIFRIFIIIISSIIDVNIANSCCSKSSFQNALYKKCFTRHVISNIHLSLLCIRAFLPMNHIFLTCITGTVYSVMETVTKGSIHVGLWQKVK</sequence>
<evidence type="ECO:0000256" key="1">
    <source>
        <dbReference type="SAM" id="Phobius"/>
    </source>
</evidence>
<accession>A0A8D8TH83</accession>
<proteinExistence type="predicted"/>
<keyword evidence="1" id="KW-0812">Transmembrane</keyword>
<evidence type="ECO:0000313" key="2">
    <source>
        <dbReference type="EMBL" id="CAG6686956.1"/>
    </source>
</evidence>
<name>A0A8D8TH83_9HEMI</name>
<dbReference type="EMBL" id="HBUF01279113">
    <property type="protein sequence ID" value="CAG6686956.1"/>
    <property type="molecule type" value="Transcribed_RNA"/>
</dbReference>
<keyword evidence="1" id="KW-1133">Transmembrane helix</keyword>
<keyword evidence="1" id="KW-0472">Membrane</keyword>
<feature type="transmembrane region" description="Helical" evidence="1">
    <location>
        <begin position="21"/>
        <end position="39"/>
    </location>
</feature>
<reference evidence="2" key="1">
    <citation type="submission" date="2021-05" db="EMBL/GenBank/DDBJ databases">
        <authorList>
            <person name="Alioto T."/>
            <person name="Alioto T."/>
            <person name="Gomez Garrido J."/>
        </authorList>
    </citation>
    <scope>NUCLEOTIDE SEQUENCE</scope>
</reference>
<dbReference type="AlphaFoldDB" id="A0A8D8TH83"/>
<organism evidence="2">
    <name type="scientific">Cacopsylla melanoneura</name>
    <dbReference type="NCBI Taxonomy" id="428564"/>
    <lineage>
        <taxon>Eukaryota</taxon>
        <taxon>Metazoa</taxon>
        <taxon>Ecdysozoa</taxon>
        <taxon>Arthropoda</taxon>
        <taxon>Hexapoda</taxon>
        <taxon>Insecta</taxon>
        <taxon>Pterygota</taxon>
        <taxon>Neoptera</taxon>
        <taxon>Paraneoptera</taxon>
        <taxon>Hemiptera</taxon>
        <taxon>Sternorrhyncha</taxon>
        <taxon>Psylloidea</taxon>
        <taxon>Psyllidae</taxon>
        <taxon>Psyllinae</taxon>
        <taxon>Cacopsylla</taxon>
    </lineage>
</organism>